<accession>A0A2T7C4C0</accession>
<reference evidence="2 3" key="1">
    <citation type="submission" date="2018-04" db="EMBL/GenBank/DDBJ databases">
        <title>WGS assembly of Panicum hallii var. hallii HAL2.</title>
        <authorList>
            <person name="Lovell J."/>
            <person name="Jenkins J."/>
            <person name="Lowry D."/>
            <person name="Mamidi S."/>
            <person name="Sreedasyam A."/>
            <person name="Weng X."/>
            <person name="Barry K."/>
            <person name="Bonette J."/>
            <person name="Campitelli B."/>
            <person name="Daum C."/>
            <person name="Gordon S."/>
            <person name="Gould B."/>
            <person name="Lipzen A."/>
            <person name="MacQueen A."/>
            <person name="Palacio-Mejia J."/>
            <person name="Plott C."/>
            <person name="Shakirov E."/>
            <person name="Shu S."/>
            <person name="Yoshinaga Y."/>
            <person name="Zane M."/>
            <person name="Rokhsar D."/>
            <person name="Grimwood J."/>
            <person name="Schmutz J."/>
            <person name="Juenger T."/>
        </authorList>
    </citation>
    <scope>NUCLEOTIDE SEQUENCE [LARGE SCALE GENOMIC DNA]</scope>
    <source>
        <strain evidence="3">cv. HAL2</strain>
    </source>
</reference>
<name>A0A2T7C4C0_9POAL</name>
<organism evidence="2 3">
    <name type="scientific">Panicum hallii var. hallii</name>
    <dbReference type="NCBI Taxonomy" id="1504633"/>
    <lineage>
        <taxon>Eukaryota</taxon>
        <taxon>Viridiplantae</taxon>
        <taxon>Streptophyta</taxon>
        <taxon>Embryophyta</taxon>
        <taxon>Tracheophyta</taxon>
        <taxon>Spermatophyta</taxon>
        <taxon>Magnoliopsida</taxon>
        <taxon>Liliopsida</taxon>
        <taxon>Poales</taxon>
        <taxon>Poaceae</taxon>
        <taxon>PACMAD clade</taxon>
        <taxon>Panicoideae</taxon>
        <taxon>Panicodae</taxon>
        <taxon>Paniceae</taxon>
        <taxon>Panicinae</taxon>
        <taxon>Panicum</taxon>
        <taxon>Panicum sect. Panicum</taxon>
    </lineage>
</organism>
<sequence>MHETMSAHAPRRKISETGVGDDSSFLPPISRSAAPASVPPPQRHARPKRPPWPSFGVARATGCSPAPAPAEQLASSAWPAPALPARPDAVLMRHRLRSSPRRPAGHGPAPRTAAPAPAQLLCNPRAARLEASIRALAACCCRAVGLL</sequence>
<dbReference type="EMBL" id="CM009757">
    <property type="protein sequence ID" value="PUZ38166.1"/>
    <property type="molecule type" value="Genomic_DNA"/>
</dbReference>
<dbReference type="Proteomes" id="UP000244336">
    <property type="component" value="Chromosome 9"/>
</dbReference>
<evidence type="ECO:0000313" key="3">
    <source>
        <dbReference type="Proteomes" id="UP000244336"/>
    </source>
</evidence>
<feature type="region of interest" description="Disordered" evidence="1">
    <location>
        <begin position="1"/>
        <end position="80"/>
    </location>
</feature>
<feature type="compositionally biased region" description="Low complexity" evidence="1">
    <location>
        <begin position="27"/>
        <end position="36"/>
    </location>
</feature>
<evidence type="ECO:0000313" key="2">
    <source>
        <dbReference type="EMBL" id="PUZ38166.1"/>
    </source>
</evidence>
<dbReference type="Gramene" id="PUZ38166">
    <property type="protein sequence ID" value="PUZ38166"/>
    <property type="gene ID" value="GQ55_9G175400"/>
</dbReference>
<protein>
    <submittedName>
        <fullName evidence="2">Uncharacterized protein</fullName>
    </submittedName>
</protein>
<dbReference type="AlphaFoldDB" id="A0A2T7C4C0"/>
<keyword evidence="3" id="KW-1185">Reference proteome</keyword>
<evidence type="ECO:0000256" key="1">
    <source>
        <dbReference type="SAM" id="MobiDB-lite"/>
    </source>
</evidence>
<proteinExistence type="predicted"/>
<gene>
    <name evidence="2" type="ORF">GQ55_9G175400</name>
</gene>